<comment type="subcellular location">
    <subcellularLocation>
        <location evidence="1">Nucleus</location>
    </subcellularLocation>
</comment>
<organism evidence="8 9">
    <name type="scientific">Cardamine amara subsp. amara</name>
    <dbReference type="NCBI Taxonomy" id="228776"/>
    <lineage>
        <taxon>Eukaryota</taxon>
        <taxon>Viridiplantae</taxon>
        <taxon>Streptophyta</taxon>
        <taxon>Embryophyta</taxon>
        <taxon>Tracheophyta</taxon>
        <taxon>Spermatophyta</taxon>
        <taxon>Magnoliopsida</taxon>
        <taxon>eudicotyledons</taxon>
        <taxon>Gunneridae</taxon>
        <taxon>Pentapetalae</taxon>
        <taxon>rosids</taxon>
        <taxon>malvids</taxon>
        <taxon>Brassicales</taxon>
        <taxon>Brassicaceae</taxon>
        <taxon>Cardamineae</taxon>
        <taxon>Cardamine</taxon>
    </lineage>
</organism>
<dbReference type="PROSITE" id="PS50863">
    <property type="entry name" value="B3"/>
    <property type="match status" value="3"/>
</dbReference>
<keyword evidence="5" id="KW-0804">Transcription</keyword>
<dbReference type="InterPro" id="IPR015300">
    <property type="entry name" value="DNA-bd_pseudobarrel_sf"/>
</dbReference>
<feature type="domain" description="TF-B3" evidence="7">
    <location>
        <begin position="249"/>
        <end position="347"/>
    </location>
</feature>
<dbReference type="PANTHER" id="PTHR31674">
    <property type="entry name" value="B3 DOMAIN-CONTAINING PROTEIN REM-LIKE 3-RELATED"/>
    <property type="match status" value="1"/>
</dbReference>
<dbReference type="AlphaFoldDB" id="A0ABD0ZGE9"/>
<keyword evidence="3" id="KW-0805">Transcription regulation</keyword>
<evidence type="ECO:0000313" key="8">
    <source>
        <dbReference type="EMBL" id="KAL1187905.1"/>
    </source>
</evidence>
<sequence>MENVSASSPTNPHFFQPLLPGFHSHLSIPTAFFSRHIEGTTNKGNAVAKLKSNASDITWEVKMDGRKLTQGWQKFATSHDLRVGDIVVFRHDGNLLFHVTSLGRSCCEIQYDDNDVIQISSDSDSDSENIHYATEGSTSSDHSCFVTCVTKSNLSKDILFLPIDFSRSNGLTNRHCEIILLNEDEKPWRLLMRPHKTKGGVYIRSGWRSFCCENRLRDNDILTFKLVKTSTTPVLQLLRSPSMKSQYRFLTLTLKPHNLKSYVLFLPGTFVRANGIRKAEKITLVDRYGIKRTTSLKPTDKYGRMRLGIEWREFCDVNGVKTGDSFKLELIKGKEDTATPLLKFCSKVQNPL</sequence>
<feature type="domain" description="TF-B3" evidence="7">
    <location>
        <begin position="11"/>
        <end position="105"/>
    </location>
</feature>
<evidence type="ECO:0000256" key="4">
    <source>
        <dbReference type="ARBA" id="ARBA00023125"/>
    </source>
</evidence>
<evidence type="ECO:0000259" key="7">
    <source>
        <dbReference type="PROSITE" id="PS50863"/>
    </source>
</evidence>
<dbReference type="SUPFAM" id="SSF101936">
    <property type="entry name" value="DNA-binding pseudobarrel domain"/>
    <property type="match status" value="3"/>
</dbReference>
<evidence type="ECO:0000313" key="9">
    <source>
        <dbReference type="Proteomes" id="UP001558713"/>
    </source>
</evidence>
<name>A0ABD0ZGE9_CARAN</name>
<dbReference type="Pfam" id="PF02362">
    <property type="entry name" value="B3"/>
    <property type="match status" value="3"/>
</dbReference>
<evidence type="ECO:0000256" key="2">
    <source>
        <dbReference type="ARBA" id="ARBA00022737"/>
    </source>
</evidence>
<dbReference type="Proteomes" id="UP001558713">
    <property type="component" value="Unassembled WGS sequence"/>
</dbReference>
<evidence type="ECO:0000256" key="1">
    <source>
        <dbReference type="ARBA" id="ARBA00004123"/>
    </source>
</evidence>
<evidence type="ECO:0000256" key="6">
    <source>
        <dbReference type="ARBA" id="ARBA00023242"/>
    </source>
</evidence>
<keyword evidence="6" id="KW-0539">Nucleus</keyword>
<dbReference type="InterPro" id="IPR003340">
    <property type="entry name" value="B3_DNA-bd"/>
</dbReference>
<comment type="caution">
    <text evidence="8">The sequence shown here is derived from an EMBL/GenBank/DDBJ whole genome shotgun (WGS) entry which is preliminary data.</text>
</comment>
<keyword evidence="4" id="KW-0238">DNA-binding</keyword>
<dbReference type="EMBL" id="JBANAX010000939">
    <property type="protein sequence ID" value="KAL1187905.1"/>
    <property type="molecule type" value="Genomic_DNA"/>
</dbReference>
<dbReference type="GO" id="GO:0005634">
    <property type="term" value="C:nucleus"/>
    <property type="evidence" value="ECO:0007669"/>
    <property type="project" value="UniProtKB-SubCell"/>
</dbReference>
<protein>
    <submittedName>
        <fullName evidence="8">B3 domain-containing protein REM8</fullName>
    </submittedName>
</protein>
<reference evidence="8 9" key="1">
    <citation type="submission" date="2024-04" db="EMBL/GenBank/DDBJ databases">
        <title>Genome assembly C_amara_ONT_v2.</title>
        <authorList>
            <person name="Yant L."/>
            <person name="Moore C."/>
            <person name="Slenker M."/>
        </authorList>
    </citation>
    <scope>NUCLEOTIDE SEQUENCE [LARGE SCALE GENOMIC DNA]</scope>
    <source>
        <tissue evidence="8">Leaf</tissue>
    </source>
</reference>
<dbReference type="GO" id="GO:0003677">
    <property type="term" value="F:DNA binding"/>
    <property type="evidence" value="ECO:0007669"/>
    <property type="project" value="UniProtKB-KW"/>
</dbReference>
<keyword evidence="2" id="KW-0677">Repeat</keyword>
<dbReference type="InterPro" id="IPR039218">
    <property type="entry name" value="REM_fam"/>
</dbReference>
<dbReference type="FunFam" id="2.40.330.10:FF:000009">
    <property type="entry name" value="Transcriptional factor B3 family protein"/>
    <property type="match status" value="1"/>
</dbReference>
<evidence type="ECO:0000256" key="3">
    <source>
        <dbReference type="ARBA" id="ARBA00023015"/>
    </source>
</evidence>
<gene>
    <name evidence="8" type="ORF">V5N11_015863</name>
</gene>
<accession>A0ABD0ZGE9</accession>
<dbReference type="SMART" id="SM01019">
    <property type="entry name" value="B3"/>
    <property type="match status" value="3"/>
</dbReference>
<proteinExistence type="predicted"/>
<dbReference type="PANTHER" id="PTHR31674:SF40">
    <property type="entry name" value="TF-B3 DOMAIN-CONTAINING PROTEIN"/>
    <property type="match status" value="1"/>
</dbReference>
<feature type="domain" description="TF-B3" evidence="7">
    <location>
        <begin position="144"/>
        <end position="241"/>
    </location>
</feature>
<evidence type="ECO:0000256" key="5">
    <source>
        <dbReference type="ARBA" id="ARBA00023163"/>
    </source>
</evidence>
<dbReference type="CDD" id="cd10017">
    <property type="entry name" value="B3_DNA"/>
    <property type="match status" value="3"/>
</dbReference>
<keyword evidence="9" id="KW-1185">Reference proteome</keyword>
<dbReference type="Gene3D" id="2.40.330.10">
    <property type="entry name" value="DNA-binding pseudobarrel domain"/>
    <property type="match status" value="3"/>
</dbReference>